<keyword evidence="2" id="KW-1185">Reference proteome</keyword>
<accession>D7UDU7</accession>
<protein>
    <submittedName>
        <fullName evidence="1">Uncharacterized protein</fullName>
    </submittedName>
</protein>
<dbReference type="Proteomes" id="UP000009183">
    <property type="component" value="Unassembled WGS sequence, unordered"/>
</dbReference>
<reference evidence="2" key="1">
    <citation type="journal article" date="2007" name="Nature">
        <title>The grapevine genome sequence suggests ancestral hexaploidization in major angiosperm phyla.</title>
        <authorList>
            <consortium name="The French-Italian Public Consortium for Grapevine Genome Characterization."/>
            <person name="Jaillon O."/>
            <person name="Aury J.-M."/>
            <person name="Noel B."/>
            <person name="Policriti A."/>
            <person name="Clepet C."/>
            <person name="Casagrande A."/>
            <person name="Choisne N."/>
            <person name="Aubourg S."/>
            <person name="Vitulo N."/>
            <person name="Jubin C."/>
            <person name="Vezzi A."/>
            <person name="Legeai F."/>
            <person name="Hugueney P."/>
            <person name="Dasilva C."/>
            <person name="Horner D."/>
            <person name="Mica E."/>
            <person name="Jublot D."/>
            <person name="Poulain J."/>
            <person name="Bruyere C."/>
            <person name="Billault A."/>
            <person name="Segurens B."/>
            <person name="Gouyvenoux M."/>
            <person name="Ugarte E."/>
            <person name="Cattonaro F."/>
            <person name="Anthouard V."/>
            <person name="Vico V."/>
            <person name="Del Fabbro C."/>
            <person name="Alaux M."/>
            <person name="Di Gaspero G."/>
            <person name="Dumas V."/>
            <person name="Felice N."/>
            <person name="Paillard S."/>
            <person name="Juman I."/>
            <person name="Moroldo M."/>
            <person name="Scalabrin S."/>
            <person name="Canaguier A."/>
            <person name="Le Clainche I."/>
            <person name="Malacrida G."/>
            <person name="Durand E."/>
            <person name="Pesole G."/>
            <person name="Laucou V."/>
            <person name="Chatelet P."/>
            <person name="Merdinoglu D."/>
            <person name="Delledonne M."/>
            <person name="Pezzotti M."/>
            <person name="Lecharny A."/>
            <person name="Scarpelli C."/>
            <person name="Artiguenave F."/>
            <person name="Pe M.E."/>
            <person name="Valle G."/>
            <person name="Morgante M."/>
            <person name="Caboche M."/>
            <person name="Adam-Blondon A.-F."/>
            <person name="Weissenbach J."/>
            <person name="Quetier F."/>
            <person name="Wincker P."/>
        </authorList>
    </citation>
    <scope>NUCLEOTIDE SEQUENCE [LARGE SCALE GENOMIC DNA]</scope>
    <source>
        <strain evidence="2">cv. Pinot noir / PN40024</strain>
    </source>
</reference>
<dbReference type="EMBL" id="FN596767">
    <property type="protein sequence ID" value="CBI40912.3"/>
    <property type="molecule type" value="Genomic_DNA"/>
</dbReference>
<gene>
    <name evidence="1" type="ORF">VIT_00s0188g00220</name>
</gene>
<proteinExistence type="predicted"/>
<dbReference type="InParanoid" id="D7UDU7"/>
<name>D7UDU7_VITVI</name>
<dbReference type="AlphaFoldDB" id="D7UDU7"/>
<dbReference type="HOGENOM" id="CLU_3428847_0_0_1"/>
<organism evidence="1 2">
    <name type="scientific">Vitis vinifera</name>
    <name type="common">Grape</name>
    <dbReference type="NCBI Taxonomy" id="29760"/>
    <lineage>
        <taxon>Eukaryota</taxon>
        <taxon>Viridiplantae</taxon>
        <taxon>Streptophyta</taxon>
        <taxon>Embryophyta</taxon>
        <taxon>Tracheophyta</taxon>
        <taxon>Spermatophyta</taxon>
        <taxon>Magnoliopsida</taxon>
        <taxon>eudicotyledons</taxon>
        <taxon>Gunneridae</taxon>
        <taxon>Pentapetalae</taxon>
        <taxon>rosids</taxon>
        <taxon>Vitales</taxon>
        <taxon>Vitaceae</taxon>
        <taxon>Viteae</taxon>
        <taxon>Vitis</taxon>
    </lineage>
</organism>
<sequence length="20" mass="2331">MLQHHTTMSCYTTHATILLQ</sequence>
<evidence type="ECO:0000313" key="1">
    <source>
        <dbReference type="EMBL" id="CBI40912.3"/>
    </source>
</evidence>
<evidence type="ECO:0000313" key="2">
    <source>
        <dbReference type="Proteomes" id="UP000009183"/>
    </source>
</evidence>
<dbReference type="PaxDb" id="29760-VIT_00s0188g00220.t01"/>